<accession>A0A1G7MTZ5</accession>
<reference evidence="12" key="1">
    <citation type="submission" date="2016-10" db="EMBL/GenBank/DDBJ databases">
        <authorList>
            <person name="Varghese N."/>
            <person name="Submissions S."/>
        </authorList>
    </citation>
    <scope>NUCLEOTIDE SEQUENCE [LARGE SCALE GENOMIC DNA]</scope>
    <source>
        <strain evidence="12">DSM 44268</strain>
    </source>
</reference>
<comment type="similarity">
    <text evidence="8">Belongs to the glycosyltransferase 2 family. CrtQ subfamily.</text>
</comment>
<dbReference type="GO" id="GO:0005886">
    <property type="term" value="C:plasma membrane"/>
    <property type="evidence" value="ECO:0007669"/>
    <property type="project" value="UniProtKB-SubCell"/>
</dbReference>
<dbReference type="STRING" id="1550231.SAMN05660662_2923"/>
<keyword evidence="5" id="KW-0472">Membrane</keyword>
<dbReference type="SUPFAM" id="SSF53448">
    <property type="entry name" value="Nucleotide-diphospho-sugar transferases"/>
    <property type="match status" value="1"/>
</dbReference>
<dbReference type="PANTHER" id="PTHR43646:SF2">
    <property type="entry name" value="GLYCOSYLTRANSFERASE 2-LIKE DOMAIN-CONTAINING PROTEIN"/>
    <property type="match status" value="1"/>
</dbReference>
<comment type="pathway">
    <text evidence="7">Carotenoid biosynthesis; staphyloxanthin biosynthesis; staphyloxanthin from farnesyl diphosphate: step 4/5.</text>
</comment>
<dbReference type="PANTHER" id="PTHR43646">
    <property type="entry name" value="GLYCOSYLTRANSFERASE"/>
    <property type="match status" value="1"/>
</dbReference>
<evidence type="ECO:0000256" key="1">
    <source>
        <dbReference type="ARBA" id="ARBA00004236"/>
    </source>
</evidence>
<sequence>MASVIIPAHQEESVIGRCLDTLLEGADPGVLEVIVVANGCTDGTAEVVARYGQRVRLRQLSVGSKTAALNAGDDMTSTFPRIYLDADVELSFQAARAVIACLDSRDPLLASPRRVLQVNGATRPVKWFLRAWEALQAARRESIGSGVYALNQAGRARFERFPDVIGDDRFVHGLFEAAEKRVAEAEVKVWPPRNLRELVKVRTRIVVGNMDHSPLQQVGPHRPPIPVQARHVLRDPTAIAALPLYLGVSLLVRLRARRRIKSADHHSWARAERRVS</sequence>
<organism evidence="11 12">
    <name type="scientific">Blastococcus aurantiacus</name>
    <dbReference type="NCBI Taxonomy" id="1550231"/>
    <lineage>
        <taxon>Bacteria</taxon>
        <taxon>Bacillati</taxon>
        <taxon>Actinomycetota</taxon>
        <taxon>Actinomycetes</taxon>
        <taxon>Geodermatophilales</taxon>
        <taxon>Geodermatophilaceae</taxon>
        <taxon>Blastococcus</taxon>
    </lineage>
</organism>
<feature type="domain" description="Glycosyltransferase 2-like" evidence="10">
    <location>
        <begin position="3"/>
        <end position="127"/>
    </location>
</feature>
<comment type="subcellular location">
    <subcellularLocation>
        <location evidence="1">Cell membrane</location>
    </subcellularLocation>
</comment>
<keyword evidence="4 11" id="KW-0808">Transferase</keyword>
<evidence type="ECO:0000256" key="8">
    <source>
        <dbReference type="ARBA" id="ARBA00038120"/>
    </source>
</evidence>
<comment type="function">
    <text evidence="6">Catalyzes the glycosylation of 4,4'-diaponeurosporenoate, i.e. the esterification of glucose at the C1'' position with the carboxyl group of 4,4'-diaponeurosporenic acid, to form glycosyl-4,4'-diaponeurosporenoate. This is a step in the biosynthesis of staphyloxanthin, an orange pigment present in most staphylococci strains.</text>
</comment>
<dbReference type="Pfam" id="PF00535">
    <property type="entry name" value="Glycos_transf_2"/>
    <property type="match status" value="1"/>
</dbReference>
<evidence type="ECO:0000256" key="6">
    <source>
        <dbReference type="ARBA" id="ARBA00037281"/>
    </source>
</evidence>
<gene>
    <name evidence="11" type="ORF">SAMN05660662_2923</name>
</gene>
<dbReference type="GO" id="GO:0016757">
    <property type="term" value="F:glycosyltransferase activity"/>
    <property type="evidence" value="ECO:0007669"/>
    <property type="project" value="UniProtKB-KW"/>
</dbReference>
<name>A0A1G7MTZ5_9ACTN</name>
<evidence type="ECO:0000256" key="5">
    <source>
        <dbReference type="ARBA" id="ARBA00023136"/>
    </source>
</evidence>
<dbReference type="RefSeq" id="WP_091767967.1">
    <property type="nucleotide sequence ID" value="NZ_FNBT01000005.1"/>
</dbReference>
<dbReference type="AlphaFoldDB" id="A0A1G7MTZ5"/>
<evidence type="ECO:0000259" key="10">
    <source>
        <dbReference type="Pfam" id="PF00535"/>
    </source>
</evidence>
<dbReference type="Gene3D" id="3.90.550.10">
    <property type="entry name" value="Spore Coat Polysaccharide Biosynthesis Protein SpsA, Chain A"/>
    <property type="match status" value="1"/>
</dbReference>
<protein>
    <recommendedName>
        <fullName evidence="9">4,4'-diaponeurosporenoate glycosyltransferase</fullName>
    </recommendedName>
</protein>
<dbReference type="InterPro" id="IPR029044">
    <property type="entry name" value="Nucleotide-diphossugar_trans"/>
</dbReference>
<evidence type="ECO:0000256" key="3">
    <source>
        <dbReference type="ARBA" id="ARBA00022676"/>
    </source>
</evidence>
<evidence type="ECO:0000256" key="2">
    <source>
        <dbReference type="ARBA" id="ARBA00022475"/>
    </source>
</evidence>
<proteinExistence type="inferred from homology"/>
<dbReference type="Proteomes" id="UP000199406">
    <property type="component" value="Unassembled WGS sequence"/>
</dbReference>
<dbReference type="OrthoDB" id="9771846at2"/>
<dbReference type="EMBL" id="FNBT01000005">
    <property type="protein sequence ID" value="SDF65212.1"/>
    <property type="molecule type" value="Genomic_DNA"/>
</dbReference>
<evidence type="ECO:0000313" key="12">
    <source>
        <dbReference type="Proteomes" id="UP000199406"/>
    </source>
</evidence>
<keyword evidence="12" id="KW-1185">Reference proteome</keyword>
<evidence type="ECO:0000256" key="4">
    <source>
        <dbReference type="ARBA" id="ARBA00022679"/>
    </source>
</evidence>
<dbReference type="InterPro" id="IPR001173">
    <property type="entry name" value="Glyco_trans_2-like"/>
</dbReference>
<evidence type="ECO:0000313" key="11">
    <source>
        <dbReference type="EMBL" id="SDF65212.1"/>
    </source>
</evidence>
<evidence type="ECO:0000256" key="7">
    <source>
        <dbReference type="ARBA" id="ARBA00037904"/>
    </source>
</evidence>
<keyword evidence="2" id="KW-1003">Cell membrane</keyword>
<evidence type="ECO:0000256" key="9">
    <source>
        <dbReference type="ARBA" id="ARBA00040345"/>
    </source>
</evidence>
<keyword evidence="3" id="KW-0328">Glycosyltransferase</keyword>